<dbReference type="SUPFAM" id="SSF56281">
    <property type="entry name" value="Metallo-hydrolase/oxidoreductase"/>
    <property type="match status" value="1"/>
</dbReference>
<comment type="caution">
    <text evidence="6">The sequence shown here is derived from an EMBL/GenBank/DDBJ whole genome shotgun (WGS) entry which is preliminary data.</text>
</comment>
<evidence type="ECO:0000313" key="6">
    <source>
        <dbReference type="EMBL" id="HAN27954.1"/>
    </source>
</evidence>
<dbReference type="EMBL" id="DMND01000131">
    <property type="protein sequence ID" value="HAN27954.1"/>
    <property type="molecule type" value="Genomic_DNA"/>
</dbReference>
<dbReference type="InterPro" id="IPR001279">
    <property type="entry name" value="Metallo-B-lactamas"/>
</dbReference>
<dbReference type="Proteomes" id="UP000259273">
    <property type="component" value="Unassembled WGS sequence"/>
</dbReference>
<dbReference type="GO" id="GO:0016787">
    <property type="term" value="F:hydrolase activity"/>
    <property type="evidence" value="ECO:0007669"/>
    <property type="project" value="UniProtKB-KW"/>
</dbReference>
<comment type="similarity">
    <text evidence="1">Belongs to the metallo-beta-lactamase superfamily.</text>
</comment>
<organism evidence="6 7">
    <name type="scientific">Haliea salexigens</name>
    <dbReference type="NCBI Taxonomy" id="287487"/>
    <lineage>
        <taxon>Bacteria</taxon>
        <taxon>Pseudomonadati</taxon>
        <taxon>Pseudomonadota</taxon>
        <taxon>Gammaproteobacteria</taxon>
        <taxon>Cellvibrionales</taxon>
        <taxon>Halieaceae</taxon>
        <taxon>Haliea</taxon>
    </lineage>
</organism>
<evidence type="ECO:0000256" key="1">
    <source>
        <dbReference type="ARBA" id="ARBA00007749"/>
    </source>
</evidence>
<name>A0A3C1KNN3_9GAMM</name>
<accession>A0A3C1KNN3</accession>
<reference evidence="6 7" key="1">
    <citation type="journal article" date="2018" name="Nat. Biotechnol.">
        <title>A standardized bacterial taxonomy based on genome phylogeny substantially revises the tree of life.</title>
        <authorList>
            <person name="Parks D.H."/>
            <person name="Chuvochina M."/>
            <person name="Waite D.W."/>
            <person name="Rinke C."/>
            <person name="Skarshewski A."/>
            <person name="Chaumeil P.A."/>
            <person name="Hugenholtz P."/>
        </authorList>
    </citation>
    <scope>NUCLEOTIDE SEQUENCE [LARGE SCALE GENOMIC DNA]</scope>
    <source>
        <strain evidence="6">UBA9158</strain>
    </source>
</reference>
<dbReference type="PANTHER" id="PTHR42978">
    <property type="entry name" value="QUORUM-QUENCHING LACTONASE YTNP-RELATED-RELATED"/>
    <property type="match status" value="1"/>
</dbReference>
<dbReference type="AlphaFoldDB" id="A0A3C1KNN3"/>
<dbReference type="SMART" id="SM00849">
    <property type="entry name" value="Lactamase_B"/>
    <property type="match status" value="1"/>
</dbReference>
<dbReference type="PANTHER" id="PTHR42978:SF6">
    <property type="entry name" value="QUORUM-QUENCHING LACTONASE YTNP-RELATED"/>
    <property type="match status" value="1"/>
</dbReference>
<evidence type="ECO:0000256" key="4">
    <source>
        <dbReference type="ARBA" id="ARBA00022833"/>
    </source>
</evidence>
<feature type="domain" description="Metallo-beta-lactamase" evidence="5">
    <location>
        <begin position="58"/>
        <end position="276"/>
    </location>
</feature>
<evidence type="ECO:0000256" key="3">
    <source>
        <dbReference type="ARBA" id="ARBA00022801"/>
    </source>
</evidence>
<gene>
    <name evidence="6" type="ORF">DCP75_09610</name>
</gene>
<dbReference type="Gene3D" id="3.60.15.10">
    <property type="entry name" value="Ribonuclease Z/Hydroxyacylglutathione hydrolase-like"/>
    <property type="match status" value="1"/>
</dbReference>
<dbReference type="GO" id="GO:0046872">
    <property type="term" value="F:metal ion binding"/>
    <property type="evidence" value="ECO:0007669"/>
    <property type="project" value="UniProtKB-KW"/>
</dbReference>
<dbReference type="InterPro" id="IPR051013">
    <property type="entry name" value="MBL_superfamily_lactonases"/>
</dbReference>
<dbReference type="InterPro" id="IPR036866">
    <property type="entry name" value="RibonucZ/Hydroxyglut_hydro"/>
</dbReference>
<evidence type="ECO:0000313" key="7">
    <source>
        <dbReference type="Proteomes" id="UP000259273"/>
    </source>
</evidence>
<protein>
    <submittedName>
        <fullName evidence="6">MBL fold metallo-hydrolase</fullName>
    </submittedName>
</protein>
<proteinExistence type="inferred from homology"/>
<evidence type="ECO:0000256" key="2">
    <source>
        <dbReference type="ARBA" id="ARBA00022723"/>
    </source>
</evidence>
<sequence>MLSFTTGAFQVYNIEEWQGEFASPEQLFADFDTDQFDRIMDKIPYAFYRPDSNSIYAFLQSWVIKAGDLTILYDTGAGNLKQRPGIPVFGELSTPFLANLAKDGFQPEDIDVVICSHLHIDHVGWNTVLQGEDWLPTFPNARYLFSRIDTAYWDPSNLGGSRPSAVGAQVNANVFEDSVQPILDAGQAELVDEGHVVAPGITLTLHPGHTPGHLVLKLEDGGEQAIFVGDILHHPAQIFHPEWNSVYCEDPAAAKASRKAILAQAAATGARVVPAHFAGAHYVWVEQHGDRFEPRFETQH</sequence>
<keyword evidence="4" id="KW-0862">Zinc</keyword>
<keyword evidence="3 6" id="KW-0378">Hydrolase</keyword>
<dbReference type="Pfam" id="PF00753">
    <property type="entry name" value="Lactamase_B"/>
    <property type="match status" value="1"/>
</dbReference>
<dbReference type="CDD" id="cd16277">
    <property type="entry name" value="metallo-hydrolase-like_MBL-fold"/>
    <property type="match status" value="1"/>
</dbReference>
<keyword evidence="2" id="KW-0479">Metal-binding</keyword>
<evidence type="ECO:0000259" key="5">
    <source>
        <dbReference type="SMART" id="SM00849"/>
    </source>
</evidence>